<dbReference type="AlphaFoldDB" id="A0A1I2E5E4"/>
<name>A0A1I2E5E4_9ACTN</name>
<accession>A0A1I2E5E4</accession>
<dbReference type="RefSeq" id="WP_093612843.1">
    <property type="nucleotide sequence ID" value="NZ_BOMT01000034.1"/>
</dbReference>
<evidence type="ECO:0000313" key="5">
    <source>
        <dbReference type="Proteomes" id="UP000199645"/>
    </source>
</evidence>
<organism evidence="4 5">
    <name type="scientific">Actinoplanes philippinensis</name>
    <dbReference type="NCBI Taxonomy" id="35752"/>
    <lineage>
        <taxon>Bacteria</taxon>
        <taxon>Bacillati</taxon>
        <taxon>Actinomycetota</taxon>
        <taxon>Actinomycetes</taxon>
        <taxon>Micromonosporales</taxon>
        <taxon>Micromonosporaceae</taxon>
        <taxon>Actinoplanes</taxon>
    </lineage>
</organism>
<gene>
    <name evidence="4" type="ORF">SAMN05421541_104194</name>
</gene>
<keyword evidence="1" id="KW-0812">Transmembrane</keyword>
<dbReference type="Pfam" id="PF14344">
    <property type="entry name" value="DUF4397"/>
    <property type="match status" value="1"/>
</dbReference>
<dbReference type="Proteomes" id="UP000199645">
    <property type="component" value="Unassembled WGS sequence"/>
</dbReference>
<feature type="transmembrane region" description="Helical" evidence="1">
    <location>
        <begin position="249"/>
        <end position="269"/>
    </location>
</feature>
<evidence type="ECO:0000313" key="4">
    <source>
        <dbReference type="EMBL" id="SFE87947.1"/>
    </source>
</evidence>
<feature type="domain" description="DUF4397" evidence="3">
    <location>
        <begin position="37"/>
        <end position="153"/>
    </location>
</feature>
<keyword evidence="1" id="KW-1133">Transmembrane helix</keyword>
<dbReference type="EMBL" id="FONV01000004">
    <property type="protein sequence ID" value="SFE87947.1"/>
    <property type="molecule type" value="Genomic_DNA"/>
</dbReference>
<protein>
    <recommendedName>
        <fullName evidence="3">DUF4397 domain-containing protein</fullName>
    </recommendedName>
</protein>
<dbReference type="InterPro" id="IPR025510">
    <property type="entry name" value="DUF4397"/>
</dbReference>
<evidence type="ECO:0000259" key="3">
    <source>
        <dbReference type="Pfam" id="PF14344"/>
    </source>
</evidence>
<dbReference type="OrthoDB" id="5800709at2"/>
<reference evidence="4 5" key="1">
    <citation type="submission" date="2016-10" db="EMBL/GenBank/DDBJ databases">
        <authorList>
            <person name="de Groot N.N."/>
        </authorList>
    </citation>
    <scope>NUCLEOTIDE SEQUENCE [LARGE SCALE GENOMIC DNA]</scope>
    <source>
        <strain evidence="4 5">DSM 43019</strain>
    </source>
</reference>
<feature type="signal peptide" evidence="2">
    <location>
        <begin position="1"/>
        <end position="27"/>
    </location>
</feature>
<proteinExistence type="predicted"/>
<evidence type="ECO:0000256" key="2">
    <source>
        <dbReference type="SAM" id="SignalP"/>
    </source>
</evidence>
<evidence type="ECO:0000256" key="1">
    <source>
        <dbReference type="SAM" id="Phobius"/>
    </source>
</evidence>
<keyword evidence="5" id="KW-1185">Reference proteome</keyword>
<feature type="chain" id="PRO_5011641167" description="DUF4397 domain-containing protein" evidence="2">
    <location>
        <begin position="28"/>
        <end position="282"/>
    </location>
</feature>
<keyword evidence="2" id="KW-0732">Signal</keyword>
<keyword evidence="1" id="KW-0472">Membrane</keyword>
<dbReference type="STRING" id="35752.SAMN05421541_104194"/>
<sequence>MRTSHLRRAATAGAVTMIALGATGAFAALPAHAAADSQVSVVHGIPKQPVDVWVNGKKTIPDFQPGKVAGPLSLPAGQYDIALTKPGDAIGDALLTVDDAEVPGGSNVSLVAHLGTDGKPVLTPFVNDTAKLAAGKARLIVRHTAAAPAVDVRAGGKPVFEDLTNPNEAKADVDAGAVSADVVLAGTQTRVLGPADLTLKEGTATIVYAIGSADDKTLDLVAQTVDGLHSAPGGVPSGDGGRADRGVSLPWYGAGAAGILLALFGLVRLTTGRLSPVRGSGR</sequence>